<protein>
    <recommendedName>
        <fullName evidence="4">Integral membrane protein</fullName>
    </recommendedName>
</protein>
<gene>
    <name evidence="2" type="ORF">HFP15_05495</name>
</gene>
<accession>A0ABX1J1U4</accession>
<feature type="transmembrane region" description="Helical" evidence="1">
    <location>
        <begin position="242"/>
        <end position="261"/>
    </location>
</feature>
<evidence type="ECO:0000313" key="2">
    <source>
        <dbReference type="EMBL" id="NKQ52330.1"/>
    </source>
</evidence>
<evidence type="ECO:0000313" key="3">
    <source>
        <dbReference type="Proteomes" id="UP000715441"/>
    </source>
</evidence>
<keyword evidence="1" id="KW-0812">Transmembrane</keyword>
<reference evidence="2 3" key="1">
    <citation type="submission" date="2020-04" db="EMBL/GenBank/DDBJ databases">
        <title>Novel species.</title>
        <authorList>
            <person name="Teo W.F.A."/>
            <person name="Lipun K."/>
            <person name="Srisuk N."/>
            <person name="Duangmal K."/>
        </authorList>
    </citation>
    <scope>NUCLEOTIDE SEQUENCE [LARGE SCALE GENOMIC DNA]</scope>
    <source>
        <strain evidence="2 3">K13G38</strain>
    </source>
</reference>
<feature type="transmembrane region" description="Helical" evidence="1">
    <location>
        <begin position="40"/>
        <end position="62"/>
    </location>
</feature>
<feature type="transmembrane region" description="Helical" evidence="1">
    <location>
        <begin position="403"/>
        <end position="422"/>
    </location>
</feature>
<organism evidence="2 3">
    <name type="scientific">Amycolatopsis acididurans</name>
    <dbReference type="NCBI Taxonomy" id="2724524"/>
    <lineage>
        <taxon>Bacteria</taxon>
        <taxon>Bacillati</taxon>
        <taxon>Actinomycetota</taxon>
        <taxon>Actinomycetes</taxon>
        <taxon>Pseudonocardiales</taxon>
        <taxon>Pseudonocardiaceae</taxon>
        <taxon>Amycolatopsis</taxon>
    </lineage>
</organism>
<keyword evidence="1" id="KW-1133">Transmembrane helix</keyword>
<dbReference type="Proteomes" id="UP000715441">
    <property type="component" value="Unassembled WGS sequence"/>
</dbReference>
<name>A0ABX1J1U4_9PSEU</name>
<sequence length="435" mass="45841">MMSMTPLSTDERAELEQLRAEVEQLRAQPPRRRRFSWKSLAAGILLVLGCALAPLSLMTVWVHNQVANTDRFVATMSPLIREPAVQAAVTDRVTDTVFNYVDVQALATNAVNALATQGVPPQITDPLQGLTGPLASSVRNFVHDRVGEVVASPGVAQLWDQTIRVAHEQMNEVLSGNSNAVVVSGGEVRLDLAPFITAAKQQLVGAGFTVAGRIPDVHPTIAVTDATTLERAKGAYSLLDKVATWLPWVALVILALGVYVARNHRRALIGAGLGVAFGMLVIAAALVITRGALTGAVPPRSTIATGVSYDLVVRFLRAGLRTVFAVGIVVALGAFLAGPSATAVGIRKGVTTSIDWLRRGGARAGLRTGPVGPWVHAHRTALRAALVAIAVLVFVLIDQPSGLDVLVIALVLLFLLAVVQFLDQPRQGAGRAGSG</sequence>
<proteinExistence type="predicted"/>
<feature type="transmembrane region" description="Helical" evidence="1">
    <location>
        <begin position="318"/>
        <end position="338"/>
    </location>
</feature>
<keyword evidence="1" id="KW-0472">Membrane</keyword>
<comment type="caution">
    <text evidence="2">The sequence shown here is derived from an EMBL/GenBank/DDBJ whole genome shotgun (WGS) entry which is preliminary data.</text>
</comment>
<evidence type="ECO:0000256" key="1">
    <source>
        <dbReference type="SAM" id="Phobius"/>
    </source>
</evidence>
<feature type="transmembrane region" description="Helical" evidence="1">
    <location>
        <begin position="380"/>
        <end position="397"/>
    </location>
</feature>
<keyword evidence="3" id="KW-1185">Reference proteome</keyword>
<feature type="transmembrane region" description="Helical" evidence="1">
    <location>
        <begin position="268"/>
        <end position="288"/>
    </location>
</feature>
<dbReference type="EMBL" id="JAAXLS010000002">
    <property type="protein sequence ID" value="NKQ52330.1"/>
    <property type="molecule type" value="Genomic_DNA"/>
</dbReference>
<evidence type="ECO:0008006" key="4">
    <source>
        <dbReference type="Google" id="ProtNLM"/>
    </source>
</evidence>